<protein>
    <submittedName>
        <fullName evidence="1">Uncharacterized protein</fullName>
    </submittedName>
</protein>
<accession>A0AAE7BR37</accession>
<sequence length="73" mass="8124">MKVFDFSYVPTAGISLVRIPHIDVRAGHKLVNEHGTSYEVQGLTTNLGPELLEEQSEVVVTGKFIGKEVEWVK</sequence>
<gene>
    <name evidence="1" type="ORF">FEE40_11955</name>
</gene>
<reference evidence="1 2" key="1">
    <citation type="journal article" date="2019" name="Nat. Med.">
        <title>Preventing dysbiosis of the neonatal mouse intestinal microbiome protects against late-onset sepsis.</title>
        <authorList>
            <person name="Singer J.R."/>
            <person name="Blosser E.G."/>
            <person name="Zindl C.L."/>
            <person name="Silberger D.J."/>
            <person name="Conlan S."/>
            <person name="Laufer V.A."/>
            <person name="DiToro D."/>
            <person name="Deming C."/>
            <person name="Kumar R."/>
            <person name="Morrow C.D."/>
            <person name="Segre J.A."/>
            <person name="Gray M.J."/>
            <person name="Randolph D.A."/>
            <person name="Weaver C.T."/>
        </authorList>
    </citation>
    <scope>NUCLEOTIDE SEQUENCE [LARGE SCALE GENOMIC DNA]</scope>
    <source>
        <strain evidence="1 2">V10</strain>
    </source>
</reference>
<evidence type="ECO:0000313" key="1">
    <source>
        <dbReference type="EMBL" id="QIA90815.1"/>
    </source>
</evidence>
<dbReference type="AlphaFoldDB" id="A0AAE7BR37"/>
<dbReference type="RefSeq" id="WP_153551911.1">
    <property type="nucleotide sequence ID" value="NZ_CP040852.1"/>
</dbReference>
<dbReference type="Proteomes" id="UP000463931">
    <property type="component" value="Chromosome"/>
</dbReference>
<proteinExistence type="predicted"/>
<dbReference type="EMBL" id="CP040852">
    <property type="protein sequence ID" value="QIA90815.1"/>
    <property type="molecule type" value="Genomic_DNA"/>
</dbReference>
<organism evidence="1 2">
    <name type="scientific">Ligilactobacillus murinus</name>
    <dbReference type="NCBI Taxonomy" id="1622"/>
    <lineage>
        <taxon>Bacteria</taxon>
        <taxon>Bacillati</taxon>
        <taxon>Bacillota</taxon>
        <taxon>Bacilli</taxon>
        <taxon>Lactobacillales</taxon>
        <taxon>Lactobacillaceae</taxon>
        <taxon>Ligilactobacillus</taxon>
    </lineage>
</organism>
<evidence type="ECO:0000313" key="2">
    <source>
        <dbReference type="Proteomes" id="UP000463931"/>
    </source>
</evidence>
<name>A0AAE7BR37_9LACO</name>